<evidence type="ECO:0000259" key="5">
    <source>
        <dbReference type="SMART" id="SM00704"/>
    </source>
</evidence>
<evidence type="ECO:0000313" key="6">
    <source>
        <dbReference type="EMBL" id="GAA4021084.1"/>
    </source>
</evidence>
<keyword evidence="1" id="KW-0001">2Fe-2S</keyword>
<keyword evidence="7" id="KW-1185">Reference proteome</keyword>
<dbReference type="InterPro" id="IPR018967">
    <property type="entry name" value="FeS-contain_CDGSH-typ"/>
</dbReference>
<evidence type="ECO:0000256" key="2">
    <source>
        <dbReference type="ARBA" id="ARBA00022723"/>
    </source>
</evidence>
<dbReference type="SMART" id="SM00704">
    <property type="entry name" value="ZnF_CDGSH"/>
    <property type="match status" value="1"/>
</dbReference>
<evidence type="ECO:0000256" key="1">
    <source>
        <dbReference type="ARBA" id="ARBA00022714"/>
    </source>
</evidence>
<dbReference type="Gene3D" id="3.40.5.90">
    <property type="entry name" value="CDGSH iron-sulfur domain, mitoNEET-type"/>
    <property type="match status" value="1"/>
</dbReference>
<dbReference type="InterPro" id="IPR042216">
    <property type="entry name" value="MitoNEET_CISD"/>
</dbReference>
<protein>
    <recommendedName>
        <fullName evidence="5">Iron-binding zinc finger CDGSH type domain-containing protein</fullName>
    </recommendedName>
</protein>
<comment type="caution">
    <text evidence="6">The sequence shown here is derived from an EMBL/GenBank/DDBJ whole genome shotgun (WGS) entry which is preliminary data.</text>
</comment>
<sequence length="69" mass="7854">MPTEPAEQPRRARMVRGGPLMIEGPVELVDADGNTVLCERFQVAVCMCRRSKRYPICDTSHRPRKSPEK</sequence>
<keyword evidence="2" id="KW-0479">Metal-binding</keyword>
<keyword evidence="4" id="KW-0411">Iron-sulfur</keyword>
<evidence type="ECO:0000256" key="3">
    <source>
        <dbReference type="ARBA" id="ARBA00023004"/>
    </source>
</evidence>
<feature type="domain" description="Iron-binding zinc finger CDGSH type" evidence="5">
    <location>
        <begin position="23"/>
        <end position="67"/>
    </location>
</feature>
<dbReference type="EMBL" id="BAABAL010000018">
    <property type="protein sequence ID" value="GAA4021084.1"/>
    <property type="molecule type" value="Genomic_DNA"/>
</dbReference>
<reference evidence="7" key="1">
    <citation type="journal article" date="2019" name="Int. J. Syst. Evol. Microbiol.">
        <title>The Global Catalogue of Microorganisms (GCM) 10K type strain sequencing project: providing services to taxonomists for standard genome sequencing and annotation.</title>
        <authorList>
            <consortium name="The Broad Institute Genomics Platform"/>
            <consortium name="The Broad Institute Genome Sequencing Center for Infectious Disease"/>
            <person name="Wu L."/>
            <person name="Ma J."/>
        </authorList>
    </citation>
    <scope>NUCLEOTIDE SEQUENCE [LARGE SCALE GENOMIC DNA]</scope>
    <source>
        <strain evidence="7">JCM 17342</strain>
    </source>
</reference>
<accession>A0ABP7T4Y2</accession>
<organism evidence="6 7">
    <name type="scientific">Allokutzneria multivorans</name>
    <dbReference type="NCBI Taxonomy" id="1142134"/>
    <lineage>
        <taxon>Bacteria</taxon>
        <taxon>Bacillati</taxon>
        <taxon>Actinomycetota</taxon>
        <taxon>Actinomycetes</taxon>
        <taxon>Pseudonocardiales</taxon>
        <taxon>Pseudonocardiaceae</taxon>
        <taxon>Allokutzneria</taxon>
    </lineage>
</organism>
<proteinExistence type="predicted"/>
<keyword evidence="3" id="KW-0408">Iron</keyword>
<dbReference type="RefSeq" id="WP_425549264.1">
    <property type="nucleotide sequence ID" value="NZ_BAABAL010000018.1"/>
</dbReference>
<name>A0ABP7T4Y2_9PSEU</name>
<gene>
    <name evidence="6" type="ORF">GCM10022247_51570</name>
</gene>
<evidence type="ECO:0000313" key="7">
    <source>
        <dbReference type="Proteomes" id="UP001501747"/>
    </source>
</evidence>
<dbReference type="Proteomes" id="UP001501747">
    <property type="component" value="Unassembled WGS sequence"/>
</dbReference>
<dbReference type="Pfam" id="PF09360">
    <property type="entry name" value="zf-CDGSH"/>
    <property type="match status" value="1"/>
</dbReference>
<evidence type="ECO:0000256" key="4">
    <source>
        <dbReference type="ARBA" id="ARBA00023014"/>
    </source>
</evidence>